<name>A0AAX4K7E5_9TREE</name>
<gene>
    <name evidence="1" type="ORF">L201_008033</name>
</gene>
<accession>A0AAX4K7E5</accession>
<organism evidence="1 2">
    <name type="scientific">Kwoniella dendrophila CBS 6074</name>
    <dbReference type="NCBI Taxonomy" id="1295534"/>
    <lineage>
        <taxon>Eukaryota</taxon>
        <taxon>Fungi</taxon>
        <taxon>Dikarya</taxon>
        <taxon>Basidiomycota</taxon>
        <taxon>Agaricomycotina</taxon>
        <taxon>Tremellomycetes</taxon>
        <taxon>Tremellales</taxon>
        <taxon>Cryptococcaceae</taxon>
        <taxon>Kwoniella</taxon>
    </lineage>
</organism>
<evidence type="ECO:0000313" key="1">
    <source>
        <dbReference type="EMBL" id="WWC93068.1"/>
    </source>
</evidence>
<reference evidence="1 2" key="1">
    <citation type="submission" date="2024-01" db="EMBL/GenBank/DDBJ databases">
        <title>Comparative genomics of Cryptococcus and Kwoniella reveals pathogenesis evolution and contrasting modes of karyotype evolution via chromosome fusion or intercentromeric recombination.</title>
        <authorList>
            <person name="Coelho M.A."/>
            <person name="David-Palma M."/>
            <person name="Shea T."/>
            <person name="Bowers K."/>
            <person name="McGinley-Smith S."/>
            <person name="Mohammad A.W."/>
            <person name="Gnirke A."/>
            <person name="Yurkov A.M."/>
            <person name="Nowrousian M."/>
            <person name="Sun S."/>
            <person name="Cuomo C.A."/>
            <person name="Heitman J."/>
        </authorList>
    </citation>
    <scope>NUCLEOTIDE SEQUENCE [LARGE SCALE GENOMIC DNA]</scope>
    <source>
        <strain evidence="1 2">CBS 6074</strain>
    </source>
</reference>
<sequence length="133" mass="14906">MSADYGTFNKPQGTVKTFEDVKTILSGYTESIASEYENSSRGRKKPSALFDECVTKAHEKWSSELSCSIPLTDGTSVDLDICSENLTCTIRNVIAKKIDMRNLYEDNVKSGVAHIINRTLQDELTRISDKFDK</sequence>
<dbReference type="GeneID" id="91098701"/>
<proteinExistence type="predicted"/>
<dbReference type="AlphaFoldDB" id="A0AAX4K7E5"/>
<dbReference type="EMBL" id="CP144108">
    <property type="protein sequence ID" value="WWC93068.1"/>
    <property type="molecule type" value="Genomic_DNA"/>
</dbReference>
<protein>
    <submittedName>
        <fullName evidence="1">Uncharacterized protein</fullName>
    </submittedName>
</protein>
<evidence type="ECO:0000313" key="2">
    <source>
        <dbReference type="Proteomes" id="UP001355207"/>
    </source>
</evidence>
<dbReference type="RefSeq" id="XP_066079830.1">
    <property type="nucleotide sequence ID" value="XM_066223733.1"/>
</dbReference>
<keyword evidence="2" id="KW-1185">Reference proteome</keyword>
<dbReference type="Proteomes" id="UP001355207">
    <property type="component" value="Chromosome 11"/>
</dbReference>